<evidence type="ECO:0000313" key="11">
    <source>
        <dbReference type="Proteomes" id="UP001500298"/>
    </source>
</evidence>
<keyword evidence="2" id="KW-1003">Cell membrane</keyword>
<keyword evidence="4 7" id="KW-1133">Transmembrane helix</keyword>
<feature type="transmembrane region" description="Helical" evidence="7">
    <location>
        <begin position="73"/>
        <end position="102"/>
    </location>
</feature>
<evidence type="ECO:0000259" key="9">
    <source>
        <dbReference type="Pfam" id="PF13515"/>
    </source>
</evidence>
<reference evidence="11" key="1">
    <citation type="journal article" date="2019" name="Int. J. Syst. Evol. Microbiol.">
        <title>The Global Catalogue of Microorganisms (GCM) 10K type strain sequencing project: providing services to taxonomists for standard genome sequencing and annotation.</title>
        <authorList>
            <consortium name="The Broad Institute Genomics Platform"/>
            <consortium name="The Broad Institute Genome Sequencing Center for Infectious Disease"/>
            <person name="Wu L."/>
            <person name="Ma J."/>
        </authorList>
    </citation>
    <scope>NUCLEOTIDE SEQUENCE [LARGE SCALE GENOMIC DNA]</scope>
    <source>
        <strain evidence="11">JCM 18326</strain>
    </source>
</reference>
<evidence type="ECO:0000259" key="8">
    <source>
        <dbReference type="Pfam" id="PF12805"/>
    </source>
</evidence>
<accession>A0ABP9D1X5</accession>
<keyword evidence="11" id="KW-1185">Reference proteome</keyword>
<evidence type="ECO:0000256" key="1">
    <source>
        <dbReference type="ARBA" id="ARBA00004651"/>
    </source>
</evidence>
<feature type="domain" description="Integral membrane bound transporter" evidence="9">
    <location>
        <begin position="409"/>
        <end position="532"/>
    </location>
</feature>
<dbReference type="RefSeq" id="WP_345369088.1">
    <property type="nucleotide sequence ID" value="NZ_BAABJX010000011.1"/>
</dbReference>
<keyword evidence="3 7" id="KW-0812">Transmembrane</keyword>
<dbReference type="Pfam" id="PF12805">
    <property type="entry name" value="FUSC-like"/>
    <property type="match status" value="1"/>
</dbReference>
<dbReference type="PANTHER" id="PTHR30509:SF8">
    <property type="entry name" value="INNER MEMBRANE PROTEIN YCCS"/>
    <property type="match status" value="1"/>
</dbReference>
<feature type="domain" description="Integral membrane protein YccS N-terminal" evidence="8">
    <location>
        <begin position="71"/>
        <end position="342"/>
    </location>
</feature>
<dbReference type="InterPro" id="IPR049453">
    <property type="entry name" value="Memb_transporter_dom"/>
</dbReference>
<keyword evidence="5 7" id="KW-0472">Membrane</keyword>
<dbReference type="EMBL" id="BAABJX010000011">
    <property type="protein sequence ID" value="GAA4824258.1"/>
    <property type="molecule type" value="Genomic_DNA"/>
</dbReference>
<feature type="transmembrane region" description="Helical" evidence="7">
    <location>
        <begin position="522"/>
        <end position="540"/>
    </location>
</feature>
<evidence type="ECO:0000256" key="4">
    <source>
        <dbReference type="ARBA" id="ARBA00022989"/>
    </source>
</evidence>
<feature type="transmembrane region" description="Helical" evidence="7">
    <location>
        <begin position="494"/>
        <end position="516"/>
    </location>
</feature>
<organism evidence="10 11">
    <name type="scientific">Algivirga pacifica</name>
    <dbReference type="NCBI Taxonomy" id="1162670"/>
    <lineage>
        <taxon>Bacteria</taxon>
        <taxon>Pseudomonadati</taxon>
        <taxon>Bacteroidota</taxon>
        <taxon>Cytophagia</taxon>
        <taxon>Cytophagales</taxon>
        <taxon>Flammeovirgaceae</taxon>
        <taxon>Algivirga</taxon>
    </lineage>
</organism>
<gene>
    <name evidence="10" type="primary">yccS</name>
    <name evidence="10" type="ORF">GCM10023331_06000</name>
</gene>
<dbReference type="PANTHER" id="PTHR30509">
    <property type="entry name" value="P-HYDROXYBENZOIC ACID EFFLUX PUMP SUBUNIT-RELATED"/>
    <property type="match status" value="1"/>
</dbReference>
<feature type="transmembrane region" description="Helical" evidence="7">
    <location>
        <begin position="443"/>
        <end position="463"/>
    </location>
</feature>
<evidence type="ECO:0000256" key="6">
    <source>
        <dbReference type="ARBA" id="ARBA00043993"/>
    </source>
</evidence>
<feature type="transmembrane region" description="Helical" evidence="7">
    <location>
        <begin position="40"/>
        <end position="61"/>
    </location>
</feature>
<feature type="transmembrane region" description="Helical" evidence="7">
    <location>
        <begin position="12"/>
        <end position="34"/>
    </location>
</feature>
<comment type="subcellular location">
    <subcellularLocation>
        <location evidence="1">Cell membrane</location>
        <topology evidence="1">Multi-pass membrane protein</topology>
    </subcellularLocation>
</comment>
<comment type="similarity">
    <text evidence="6">Belongs to the YccS/YhfK family.</text>
</comment>
<dbReference type="InterPro" id="IPR032692">
    <property type="entry name" value="YccS_N"/>
</dbReference>
<sequence length="751" mass="85651">MNRQSAQQFLHTRYFNFGARMALAIAGPLVWCFYQGTLDIGVNIALGVIAIGLSDTAGSFAQKLRGLSFANLYLFLVSVAVGILTPYAVPLLILLFILSFFFGMFALFGGRAANIGNAALIGATFSLSQVNDVTGAFIFSSYMLCGGVWYMLMALFFWRISPYRVAQQTLGASVEEVGKYLILKSTLFGESKFKEQIIRELIDQEVEVARQQQGSRELLLGRRSAIEGTSRVGRALVHILRNTVDIFEASMAKHYSYDELYRFFREYHVLTYYQDLLEHLGSEVQALGQAVSAQKQFVYQKEKTKSLIEALDEAVKRLKGQTLTQENISYFVALNNILRNCKYLHRLVEQTSRYTALEDRDLELETGVMDLSYFLPKSNIGWTRWAMNFNLKSAYFRHSIRLAISVCLGYLLSMLLHLEQGYWVVLTIVVILKPDYSTTKQRSLQRVLGTVIGGVVAIFMMQWNPPEELIIFLVVFTTWGTFSFLSYNYTLGVIFITPFVLWLFYLGNTSSVYLASVRIENSLLGGGIAWLANYFILPNWTHLRLKEFMLLGVQANINYFEAVVNFYSDKESSSEEYKLRRKDVHIHITNLMSAFQGLLKEPSRNKTFTSLTYDFVVINQSLAAHIATLAIYGPRLRGRYQLSILDKLKQEVTDSLQLSLQYLRGDAQGNVLAGERGSQLREFSGEVERLLELRWGELNTGEMPEESVKKKSHDLSLIRDQLRYIFENVEDLLFISQKIGALYENKEPRRN</sequence>
<proteinExistence type="inferred from homology"/>
<evidence type="ECO:0000256" key="5">
    <source>
        <dbReference type="ARBA" id="ARBA00023136"/>
    </source>
</evidence>
<feature type="transmembrane region" description="Helical" evidence="7">
    <location>
        <begin position="136"/>
        <end position="158"/>
    </location>
</feature>
<evidence type="ECO:0000313" key="10">
    <source>
        <dbReference type="EMBL" id="GAA4824258.1"/>
    </source>
</evidence>
<dbReference type="Proteomes" id="UP001500298">
    <property type="component" value="Unassembled WGS sequence"/>
</dbReference>
<evidence type="ECO:0000256" key="3">
    <source>
        <dbReference type="ARBA" id="ARBA00022692"/>
    </source>
</evidence>
<evidence type="ECO:0000256" key="2">
    <source>
        <dbReference type="ARBA" id="ARBA00022475"/>
    </source>
</evidence>
<dbReference type="Pfam" id="PF13515">
    <property type="entry name" value="FUSC_2"/>
    <property type="match status" value="1"/>
</dbReference>
<protein>
    <submittedName>
        <fullName evidence="10">YccS family putative transporter</fullName>
    </submittedName>
</protein>
<name>A0ABP9D1X5_9BACT</name>
<comment type="caution">
    <text evidence="10">The sequence shown here is derived from an EMBL/GenBank/DDBJ whole genome shotgun (WGS) entry which is preliminary data.</text>
</comment>
<evidence type="ECO:0000256" key="7">
    <source>
        <dbReference type="SAM" id="Phobius"/>
    </source>
</evidence>